<keyword evidence="13" id="KW-1185">Reference proteome</keyword>
<evidence type="ECO:0000256" key="1">
    <source>
        <dbReference type="ARBA" id="ARBA00004273"/>
    </source>
</evidence>
<comment type="subcellular location">
    <subcellularLocation>
        <location evidence="1">Mitochondrion inner membrane</location>
    </subcellularLocation>
</comment>
<evidence type="ECO:0000256" key="3">
    <source>
        <dbReference type="ARBA" id="ARBA00021688"/>
    </source>
</evidence>
<dbReference type="Proteomes" id="UP001233271">
    <property type="component" value="Chromosome 2"/>
</dbReference>
<protein>
    <recommendedName>
        <fullName evidence="3">ATP synthase subunit d, mitochondrial</fullName>
    </recommendedName>
</protein>
<evidence type="ECO:0000256" key="4">
    <source>
        <dbReference type="ARBA" id="ARBA00022448"/>
    </source>
</evidence>
<dbReference type="InterPro" id="IPR036228">
    <property type="entry name" value="ATP_synth_F0_dsu_sf_mt"/>
</dbReference>
<dbReference type="GO" id="GO:0005743">
    <property type="term" value="C:mitochondrial inner membrane"/>
    <property type="evidence" value="ECO:0007669"/>
    <property type="project" value="UniProtKB-SubCell"/>
</dbReference>
<evidence type="ECO:0000256" key="2">
    <source>
        <dbReference type="ARBA" id="ARBA00006842"/>
    </source>
</evidence>
<organism evidence="12 13">
    <name type="scientific">Cutaneotrichosporon cavernicola</name>
    <dbReference type="NCBI Taxonomy" id="279322"/>
    <lineage>
        <taxon>Eukaryota</taxon>
        <taxon>Fungi</taxon>
        <taxon>Dikarya</taxon>
        <taxon>Basidiomycota</taxon>
        <taxon>Agaricomycotina</taxon>
        <taxon>Tremellomycetes</taxon>
        <taxon>Trichosporonales</taxon>
        <taxon>Trichosporonaceae</taxon>
        <taxon>Cutaneotrichosporon</taxon>
    </lineage>
</organism>
<dbReference type="SUPFAM" id="SSF161065">
    <property type="entry name" value="ATP synthase D chain-like"/>
    <property type="match status" value="1"/>
</dbReference>
<evidence type="ECO:0000256" key="8">
    <source>
        <dbReference type="ARBA" id="ARBA00023065"/>
    </source>
</evidence>
<keyword evidence="4" id="KW-0813">Transport</keyword>
<evidence type="ECO:0000256" key="10">
    <source>
        <dbReference type="ARBA" id="ARBA00023136"/>
    </source>
</evidence>
<dbReference type="GO" id="GO:0015986">
    <property type="term" value="P:proton motive force-driven ATP synthesis"/>
    <property type="evidence" value="ECO:0007669"/>
    <property type="project" value="InterPro"/>
</dbReference>
<dbReference type="GO" id="GO:0045259">
    <property type="term" value="C:proton-transporting ATP synthase complex"/>
    <property type="evidence" value="ECO:0007669"/>
    <property type="project" value="UniProtKB-KW"/>
</dbReference>
<dbReference type="PANTHER" id="PTHR12700">
    <property type="entry name" value="ATP SYNTHASE SUBUNIT D, MITOCHONDRIAL"/>
    <property type="match status" value="1"/>
</dbReference>
<keyword evidence="10" id="KW-0472">Membrane</keyword>
<dbReference type="Gene3D" id="6.10.280.70">
    <property type="match status" value="1"/>
</dbReference>
<keyword evidence="9" id="KW-0496">Mitochondrion</keyword>
<reference evidence="12" key="1">
    <citation type="journal article" date="2023" name="BMC Genomics">
        <title>Chromosome-level genome assemblies of Cutaneotrichosporon spp. (Trichosporonales, Basidiomycota) reveal imbalanced evolution between nucleotide sequences and chromosome synteny.</title>
        <authorList>
            <person name="Kobayashi Y."/>
            <person name="Kayamori A."/>
            <person name="Aoki K."/>
            <person name="Shiwa Y."/>
            <person name="Matsutani M."/>
            <person name="Fujita N."/>
            <person name="Sugita T."/>
            <person name="Iwasaki W."/>
            <person name="Tanaka N."/>
            <person name="Takashima M."/>
        </authorList>
    </citation>
    <scope>NUCLEOTIDE SEQUENCE</scope>
    <source>
        <strain evidence="12">HIS019</strain>
    </source>
</reference>
<keyword evidence="6" id="KW-0375">Hydrogen ion transport</keyword>
<dbReference type="EMBL" id="AP028213">
    <property type="protein sequence ID" value="BEI89462.1"/>
    <property type="molecule type" value="Genomic_DNA"/>
</dbReference>
<keyword evidence="8" id="KW-0406">Ion transport</keyword>
<feature type="compositionally biased region" description="Low complexity" evidence="11">
    <location>
        <begin position="1"/>
        <end position="14"/>
    </location>
</feature>
<feature type="region of interest" description="Disordered" evidence="11">
    <location>
        <begin position="1"/>
        <end position="21"/>
    </location>
</feature>
<accession>A0AA48IAY8</accession>
<evidence type="ECO:0000313" key="12">
    <source>
        <dbReference type="EMBL" id="BEI89462.1"/>
    </source>
</evidence>
<keyword evidence="5" id="KW-0138">CF(0)</keyword>
<keyword evidence="7" id="KW-0999">Mitochondrion inner membrane</keyword>
<dbReference type="InterPro" id="IPR008689">
    <property type="entry name" value="ATP_synth_F0_dsu_mt"/>
</dbReference>
<name>A0AA48IAY8_9TREE</name>
<dbReference type="GeneID" id="85493333"/>
<dbReference type="RefSeq" id="XP_060454728.1">
    <property type="nucleotide sequence ID" value="XM_060597879.1"/>
</dbReference>
<dbReference type="PIRSF" id="PIRSF005514">
    <property type="entry name" value="ATPase_F0_D_mt"/>
    <property type="match status" value="1"/>
</dbReference>
<dbReference type="AlphaFoldDB" id="A0AA48IAY8"/>
<gene>
    <name evidence="12" type="primary">ATP7</name>
    <name evidence="12" type="ORF">CcaverHIS019_0208240</name>
</gene>
<evidence type="ECO:0000256" key="6">
    <source>
        <dbReference type="ARBA" id="ARBA00022781"/>
    </source>
</evidence>
<evidence type="ECO:0000256" key="9">
    <source>
        <dbReference type="ARBA" id="ARBA00023128"/>
    </source>
</evidence>
<evidence type="ECO:0000256" key="5">
    <source>
        <dbReference type="ARBA" id="ARBA00022547"/>
    </source>
</evidence>
<dbReference type="Pfam" id="PF05873">
    <property type="entry name" value="Mt_ATP-synt_D"/>
    <property type="match status" value="1"/>
</dbReference>
<dbReference type="KEGG" id="ccac:CcaHIS019_0208240"/>
<evidence type="ECO:0000256" key="7">
    <source>
        <dbReference type="ARBA" id="ARBA00022792"/>
    </source>
</evidence>
<dbReference type="GO" id="GO:0015078">
    <property type="term" value="F:proton transmembrane transporter activity"/>
    <property type="evidence" value="ECO:0007669"/>
    <property type="project" value="InterPro"/>
</dbReference>
<evidence type="ECO:0000256" key="11">
    <source>
        <dbReference type="SAM" id="MobiDB-lite"/>
    </source>
</evidence>
<comment type="similarity">
    <text evidence="2">Belongs to the ATPase d subunit family.</text>
</comment>
<proteinExistence type="inferred from homology"/>
<sequence>MLYSFHQPSNSPPHHSSKIMSAAARSASANVDWAKIYNSLGLNKETLAQLQAFRARNTAASNKQAALKASIPELDLAHYKSVLKDQRAVDQASKILADFKPADYDVKKFDEIVGAFEKKAIDAAKATVAKVSSEEESLRATLSNIKDARPFEDLTTLEVGHAAPEVTKAVETAIKKGRWTVPGYREIYGEQSLM</sequence>
<evidence type="ECO:0000313" key="13">
    <source>
        <dbReference type="Proteomes" id="UP001233271"/>
    </source>
</evidence>